<feature type="region of interest" description="Disordered" evidence="1">
    <location>
        <begin position="372"/>
        <end position="482"/>
    </location>
</feature>
<evidence type="ECO:0000313" key="3">
    <source>
        <dbReference type="EMBL" id="TCD61412.1"/>
    </source>
</evidence>
<dbReference type="AlphaFoldDB" id="A0A4R0R2T4"/>
<dbReference type="Pfam" id="PF04427">
    <property type="entry name" value="Brix"/>
    <property type="match status" value="1"/>
</dbReference>
<dbReference type="InterPro" id="IPR045112">
    <property type="entry name" value="PPAN-like"/>
</dbReference>
<dbReference type="Proteomes" id="UP000292702">
    <property type="component" value="Unassembled WGS sequence"/>
</dbReference>
<protein>
    <recommendedName>
        <fullName evidence="2">Brix domain-containing protein</fullName>
    </recommendedName>
</protein>
<evidence type="ECO:0000313" key="4">
    <source>
        <dbReference type="Proteomes" id="UP000292702"/>
    </source>
</evidence>
<dbReference type="OrthoDB" id="10261452at2759"/>
<dbReference type="GO" id="GO:0006364">
    <property type="term" value="P:rRNA processing"/>
    <property type="evidence" value="ECO:0007669"/>
    <property type="project" value="InterPro"/>
</dbReference>
<feature type="domain" description="Brix" evidence="2">
    <location>
        <begin position="71"/>
        <end position="359"/>
    </location>
</feature>
<dbReference type="SMART" id="SM00879">
    <property type="entry name" value="Brix"/>
    <property type="match status" value="1"/>
</dbReference>
<feature type="compositionally biased region" description="Acidic residues" evidence="1">
    <location>
        <begin position="421"/>
        <end position="470"/>
    </location>
</feature>
<keyword evidence="4" id="KW-1185">Reference proteome</keyword>
<dbReference type="GO" id="GO:0019843">
    <property type="term" value="F:rRNA binding"/>
    <property type="evidence" value="ECO:0007669"/>
    <property type="project" value="InterPro"/>
</dbReference>
<feature type="region of interest" description="Disordered" evidence="1">
    <location>
        <begin position="289"/>
        <end position="308"/>
    </location>
</feature>
<name>A0A4R0R2T4_9APHY</name>
<organism evidence="3 4">
    <name type="scientific">Steccherinum ochraceum</name>
    <dbReference type="NCBI Taxonomy" id="92696"/>
    <lineage>
        <taxon>Eukaryota</taxon>
        <taxon>Fungi</taxon>
        <taxon>Dikarya</taxon>
        <taxon>Basidiomycota</taxon>
        <taxon>Agaricomycotina</taxon>
        <taxon>Agaricomycetes</taxon>
        <taxon>Polyporales</taxon>
        <taxon>Steccherinaceae</taxon>
        <taxon>Steccherinum</taxon>
    </lineage>
</organism>
<dbReference type="GO" id="GO:0030687">
    <property type="term" value="C:preribosome, large subunit precursor"/>
    <property type="evidence" value="ECO:0007669"/>
    <property type="project" value="TreeGrafter"/>
</dbReference>
<gene>
    <name evidence="3" type="ORF">EIP91_008446</name>
</gene>
<evidence type="ECO:0000256" key="1">
    <source>
        <dbReference type="SAM" id="MobiDB-lite"/>
    </source>
</evidence>
<reference evidence="3 4" key="1">
    <citation type="submission" date="2018-11" db="EMBL/GenBank/DDBJ databases">
        <title>Genome assembly of Steccherinum ochraceum LE-BIN_3174, the white-rot fungus of the Steccherinaceae family (The Residual Polyporoid clade, Polyporales, Basidiomycota).</title>
        <authorList>
            <person name="Fedorova T.V."/>
            <person name="Glazunova O.A."/>
            <person name="Landesman E.O."/>
            <person name="Moiseenko K.V."/>
            <person name="Psurtseva N.V."/>
            <person name="Savinova O.S."/>
            <person name="Shakhova N.V."/>
            <person name="Tyazhelova T.V."/>
            <person name="Vasina D.V."/>
        </authorList>
    </citation>
    <scope>NUCLEOTIDE SEQUENCE [LARGE SCALE GENOMIC DNA]</scope>
    <source>
        <strain evidence="3 4">LE-BIN_3174</strain>
    </source>
</reference>
<dbReference type="InterPro" id="IPR007109">
    <property type="entry name" value="Brix"/>
</dbReference>
<dbReference type="GO" id="GO:0000027">
    <property type="term" value="P:ribosomal large subunit assembly"/>
    <property type="evidence" value="ECO:0007669"/>
    <property type="project" value="TreeGrafter"/>
</dbReference>
<sequence length="482" mass="52992">MAVAVEEGSEYAESASITQKICSLNASGPTVSHFILTPYTSSTFIMARKRKNKTHLKGGVASAPGTAEGVPKSFVIKHGQVGRSLTQLVWDMRKVMEPNTATRLRERARNKLKDFFTMAPPLGVTHIMAFTLTDVAPSFRIVRLTAGPTISFRVERYSLIKDVMHTSKRAKSIGSVEYLTPPLLVLAQFPQPGPDTPPHLSLVMKSFQTLFPPLAPQKLSLSSARRVVLVCYNPDKGTIDFRHYLISVRPYGVSKRVQRVLDGVAKGASTAGVLDLGNEKDVADFLLRKRGEPGPSSDGYESAASTASSVAGDDADAISLADDYVGRNNKKGSKRAVRLDEIGPRMELRLIKISEGVPGKEGGVIYHEFVKKSKSEQKAQKAEHTEKARIRKQRREEQEKNVEKKKKLAEQDGKGKGKTGDEDEEDEDAEEVEDGDDDWDDEEEITDGEGEDEEAGAEESDADDSDDEPEQPPPKRPKSSKR</sequence>
<accession>A0A4R0R2T4</accession>
<comment type="caution">
    <text evidence="3">The sequence shown here is derived from an EMBL/GenBank/DDBJ whole genome shotgun (WGS) entry which is preliminary data.</text>
</comment>
<dbReference type="PANTHER" id="PTHR12661:SF5">
    <property type="entry name" value="SUPPRESSOR OF SWI4 1 HOMOLOG"/>
    <property type="match status" value="1"/>
</dbReference>
<dbReference type="EMBL" id="RWJN01000469">
    <property type="protein sequence ID" value="TCD61412.1"/>
    <property type="molecule type" value="Genomic_DNA"/>
</dbReference>
<dbReference type="PROSITE" id="PS50833">
    <property type="entry name" value="BRIX"/>
    <property type="match status" value="1"/>
</dbReference>
<proteinExistence type="predicted"/>
<dbReference type="PANTHER" id="PTHR12661">
    <property type="entry name" value="PETER PAN-RELATED"/>
    <property type="match status" value="1"/>
</dbReference>
<dbReference type="STRING" id="92696.A0A4R0R2T4"/>
<evidence type="ECO:0000259" key="2">
    <source>
        <dbReference type="PROSITE" id="PS50833"/>
    </source>
</evidence>
<feature type="compositionally biased region" description="Basic and acidic residues" evidence="1">
    <location>
        <begin position="372"/>
        <end position="420"/>
    </location>
</feature>